<keyword evidence="1" id="KW-0732">Signal</keyword>
<feature type="chain" id="PRO_5015042070" evidence="1">
    <location>
        <begin position="17"/>
        <end position="126"/>
    </location>
</feature>
<organism evidence="2">
    <name type="scientific">Lygus hesperus</name>
    <name type="common">Western plant bug</name>
    <dbReference type="NCBI Taxonomy" id="30085"/>
    <lineage>
        <taxon>Eukaryota</taxon>
        <taxon>Metazoa</taxon>
        <taxon>Ecdysozoa</taxon>
        <taxon>Arthropoda</taxon>
        <taxon>Hexapoda</taxon>
        <taxon>Insecta</taxon>
        <taxon>Pterygota</taxon>
        <taxon>Neoptera</taxon>
        <taxon>Paraneoptera</taxon>
        <taxon>Hemiptera</taxon>
        <taxon>Heteroptera</taxon>
        <taxon>Panheteroptera</taxon>
        <taxon>Cimicomorpha</taxon>
        <taxon>Miridae</taxon>
        <taxon>Mirini</taxon>
        <taxon>Lygus</taxon>
    </lineage>
</organism>
<evidence type="ECO:0000256" key="1">
    <source>
        <dbReference type="SAM" id="SignalP"/>
    </source>
</evidence>
<dbReference type="AlphaFoldDB" id="A0A0K8SKA8"/>
<name>A0A0K8SKA8_LYGHE</name>
<reference evidence="2" key="1">
    <citation type="submission" date="2014-09" db="EMBL/GenBank/DDBJ databases">
        <authorList>
            <person name="Magalhaes I.L.F."/>
            <person name="Oliveira U."/>
            <person name="Santos F.R."/>
            <person name="Vidigal T.H.D.A."/>
            <person name="Brescovit A.D."/>
            <person name="Santos A.J."/>
        </authorList>
    </citation>
    <scope>NUCLEOTIDE SEQUENCE</scope>
</reference>
<evidence type="ECO:0000313" key="3">
    <source>
        <dbReference type="EMBL" id="JAQ14724.1"/>
    </source>
</evidence>
<dbReference type="EMBL" id="GBRD01012584">
    <property type="protein sequence ID" value="JAG53240.1"/>
    <property type="molecule type" value="Transcribed_RNA"/>
</dbReference>
<accession>A0A0K8SKA8</accession>
<sequence length="126" mass="13607">MFRILFAVGFLLGASGSSVDDNVEILLTLASSSLSTFKAELEAEDAKKAVQGFEETVKTDASLHQAEVLLKEVSSNAELKAKVQAMIQKLDSIIPQAEADRAALIADILDEKKGKETMKRLLGRLS</sequence>
<feature type="signal peptide" evidence="1">
    <location>
        <begin position="1"/>
        <end position="16"/>
    </location>
</feature>
<evidence type="ECO:0000313" key="2">
    <source>
        <dbReference type="EMBL" id="JAG53240.1"/>
    </source>
</evidence>
<protein>
    <submittedName>
        <fullName evidence="2">Uncharacterized protein</fullName>
    </submittedName>
</protein>
<dbReference type="EMBL" id="GDHC01003905">
    <property type="protein sequence ID" value="JAQ14724.1"/>
    <property type="molecule type" value="Transcribed_RNA"/>
</dbReference>
<gene>
    <name evidence="3" type="ORF">g.67032</name>
</gene>
<reference evidence="3" key="2">
    <citation type="journal article" date="2016" name="Gigascience">
        <title>De novo construction of an expanded transcriptome assembly for the western tarnished plant bug, Lygus hesperus.</title>
        <authorList>
            <person name="Tassone E.E."/>
            <person name="Geib S.M."/>
            <person name="Hall B."/>
            <person name="Fabrick J.A."/>
            <person name="Brent C.S."/>
            <person name="Hull J.J."/>
        </authorList>
    </citation>
    <scope>NUCLEOTIDE SEQUENCE</scope>
</reference>
<proteinExistence type="predicted"/>